<evidence type="ECO:0000256" key="1">
    <source>
        <dbReference type="PROSITE-ProRule" id="PRU00024"/>
    </source>
</evidence>
<name>A0A2T7P5W1_POMCA</name>
<evidence type="ECO:0000313" key="6">
    <source>
        <dbReference type="Proteomes" id="UP000245119"/>
    </source>
</evidence>
<dbReference type="InterPro" id="IPR000315">
    <property type="entry name" value="Znf_B-box"/>
</dbReference>
<proteinExistence type="predicted"/>
<dbReference type="Pfam" id="PF00643">
    <property type="entry name" value="zf-B_box"/>
    <property type="match status" value="1"/>
</dbReference>
<keyword evidence="1" id="KW-0479">Metal-binding</keyword>
<keyword evidence="1" id="KW-0862">Zinc</keyword>
<dbReference type="SUPFAM" id="SSF57845">
    <property type="entry name" value="B-box zinc-binding domain"/>
    <property type="match status" value="1"/>
</dbReference>
<dbReference type="OrthoDB" id="1870062at2759"/>
<keyword evidence="2" id="KW-0175">Coiled coil</keyword>
<dbReference type="PROSITE" id="PS50119">
    <property type="entry name" value="ZF_BBOX"/>
    <property type="match status" value="1"/>
</dbReference>
<dbReference type="Proteomes" id="UP000245119">
    <property type="component" value="Linkage Group LG6"/>
</dbReference>
<dbReference type="Gene3D" id="3.30.160.60">
    <property type="entry name" value="Classic Zinc Finger"/>
    <property type="match status" value="1"/>
</dbReference>
<keyword evidence="1" id="KW-0863">Zinc-finger</keyword>
<feature type="region of interest" description="Disordered" evidence="3">
    <location>
        <begin position="666"/>
        <end position="688"/>
    </location>
</feature>
<feature type="compositionally biased region" description="Basic residues" evidence="3">
    <location>
        <begin position="1"/>
        <end position="15"/>
    </location>
</feature>
<evidence type="ECO:0000256" key="3">
    <source>
        <dbReference type="SAM" id="MobiDB-lite"/>
    </source>
</evidence>
<evidence type="ECO:0000259" key="4">
    <source>
        <dbReference type="PROSITE" id="PS50119"/>
    </source>
</evidence>
<dbReference type="EMBL" id="PZQS01000006">
    <property type="protein sequence ID" value="PVD28809.1"/>
    <property type="molecule type" value="Genomic_DNA"/>
</dbReference>
<comment type="caution">
    <text evidence="5">The sequence shown here is derived from an EMBL/GenBank/DDBJ whole genome shotgun (WGS) entry which is preliminary data.</text>
</comment>
<feature type="region of interest" description="Disordered" evidence="3">
    <location>
        <begin position="1"/>
        <end position="25"/>
    </location>
</feature>
<gene>
    <name evidence="5" type="ORF">C0Q70_11404</name>
</gene>
<accession>A0A2T7P5W1</accession>
<dbReference type="InterPro" id="IPR047153">
    <property type="entry name" value="TRIM45/56/19-like"/>
</dbReference>
<feature type="coiled-coil region" evidence="2">
    <location>
        <begin position="132"/>
        <end position="159"/>
    </location>
</feature>
<sequence>MERKRKRTRERKKLARPSWTKYPPFSQLPSQNEMETLNISEWLEELCPSRAGKCCDRMDVKVNMRKVKNLFIASSCEDSRSDVKNYNMATLCPLHPRESLEFLCLTCDELICPLCKMADHQEHKARSLFVVAGEAKRNLQKFTREITRYEREVKAALQGTERHRQVLQDTRNEVEGHIRACHAQLQTLIDAYRDSCLLELDAMVCEVDSEARDLADRLRMELIKVQGTQQKLHEAIERGSSVNVFKMNQEMKNEWDENHVTKKCLGVIPGFLHTVEHHDFIANDDIASVFVSEEKTIEKLIRKRFGRLIKVKQPLPAVGMVLKMAFRCSEEEDDTVFSVCPTGDNKVAVSFGPSCTDGNANKGCTKSFFEDGRPSKSFNFGKCTLTREGKGRFRYLQKNRFRVLLWYYNEGLFAKGEKQHLLMRRTSSDPWRFVKVSRFLYLFCIPEFVGFANFDLHPLAFDVSSDGRSIVVINEDTNDETKYRLLFLCTCCDDCITVISVYKPQADMENFFPSDVCFCTVEGREVLLVADSENHTISMLRVGQGTDDEHHCRTGTLEFERFLLDKQHLKHAPTALNKDEQGRLWVGCKGGYVMTLQLERYRQHPNINNSTLKQITPETTREGRPRRKSEDLEEEPGTECGGKDVVSRSIDDKMTELATLVTCDREYTRGYAPNGNTGAYSTTNQAAE</sequence>
<reference evidence="5 6" key="1">
    <citation type="submission" date="2018-04" db="EMBL/GenBank/DDBJ databases">
        <title>The genome of golden apple snail Pomacea canaliculata provides insight into stress tolerance and invasive adaptation.</title>
        <authorList>
            <person name="Liu C."/>
            <person name="Liu B."/>
            <person name="Ren Y."/>
            <person name="Zhang Y."/>
            <person name="Wang H."/>
            <person name="Li S."/>
            <person name="Jiang F."/>
            <person name="Yin L."/>
            <person name="Zhang G."/>
            <person name="Qian W."/>
            <person name="Fan W."/>
        </authorList>
    </citation>
    <scope>NUCLEOTIDE SEQUENCE [LARGE SCALE GENOMIC DNA]</scope>
    <source>
        <strain evidence="5">SZHN2017</strain>
        <tissue evidence="5">Muscle</tissue>
    </source>
</reference>
<evidence type="ECO:0000313" key="5">
    <source>
        <dbReference type="EMBL" id="PVD28809.1"/>
    </source>
</evidence>
<dbReference type="SMART" id="SM00336">
    <property type="entry name" value="BBOX"/>
    <property type="match status" value="1"/>
</dbReference>
<evidence type="ECO:0000256" key="2">
    <source>
        <dbReference type="SAM" id="Coils"/>
    </source>
</evidence>
<dbReference type="GO" id="GO:0008270">
    <property type="term" value="F:zinc ion binding"/>
    <property type="evidence" value="ECO:0007669"/>
    <property type="project" value="UniProtKB-KW"/>
</dbReference>
<organism evidence="5 6">
    <name type="scientific">Pomacea canaliculata</name>
    <name type="common">Golden apple snail</name>
    <dbReference type="NCBI Taxonomy" id="400727"/>
    <lineage>
        <taxon>Eukaryota</taxon>
        <taxon>Metazoa</taxon>
        <taxon>Spiralia</taxon>
        <taxon>Lophotrochozoa</taxon>
        <taxon>Mollusca</taxon>
        <taxon>Gastropoda</taxon>
        <taxon>Caenogastropoda</taxon>
        <taxon>Architaenioglossa</taxon>
        <taxon>Ampullarioidea</taxon>
        <taxon>Ampullariidae</taxon>
        <taxon>Pomacea</taxon>
    </lineage>
</organism>
<dbReference type="PANTHER" id="PTHR25462:SF296">
    <property type="entry name" value="MEIOTIC P26, ISOFORM F"/>
    <property type="match status" value="1"/>
</dbReference>
<keyword evidence="6" id="KW-1185">Reference proteome</keyword>
<protein>
    <recommendedName>
        <fullName evidence="4">B box-type domain-containing protein</fullName>
    </recommendedName>
</protein>
<dbReference type="CDD" id="cd19756">
    <property type="entry name" value="Bbox2"/>
    <property type="match status" value="1"/>
</dbReference>
<feature type="compositionally biased region" description="Polar residues" evidence="3">
    <location>
        <begin position="605"/>
        <end position="614"/>
    </location>
</feature>
<feature type="domain" description="B box-type" evidence="4">
    <location>
        <begin position="87"/>
        <end position="128"/>
    </location>
</feature>
<dbReference type="AlphaFoldDB" id="A0A2T7P5W1"/>
<feature type="compositionally biased region" description="Polar residues" evidence="3">
    <location>
        <begin position="674"/>
        <end position="688"/>
    </location>
</feature>
<dbReference type="PANTHER" id="PTHR25462">
    <property type="entry name" value="BONUS, ISOFORM C-RELATED"/>
    <property type="match status" value="1"/>
</dbReference>
<feature type="region of interest" description="Disordered" evidence="3">
    <location>
        <begin position="605"/>
        <end position="648"/>
    </location>
</feature>